<dbReference type="InterPro" id="IPR050596">
    <property type="entry name" value="AspAT/PAT-like"/>
</dbReference>
<dbReference type="SUPFAM" id="SSF53383">
    <property type="entry name" value="PLP-dependent transferases"/>
    <property type="match status" value="1"/>
</dbReference>
<evidence type="ECO:0000313" key="9">
    <source>
        <dbReference type="Proteomes" id="UP000230184"/>
    </source>
</evidence>
<comment type="cofactor">
    <cofactor evidence="1 6">
        <name>pyridoxal 5'-phosphate</name>
        <dbReference type="ChEBI" id="CHEBI:597326"/>
    </cofactor>
</comment>
<reference evidence="9" key="1">
    <citation type="submission" date="2017-09" db="EMBL/GenBank/DDBJ databases">
        <title>Depth-based differentiation of microbial function through sediment-hosted aquifers and enrichment of novel symbionts in the deep terrestrial subsurface.</title>
        <authorList>
            <person name="Probst A.J."/>
            <person name="Ladd B."/>
            <person name="Jarett J.K."/>
            <person name="Geller-Mcgrath D.E."/>
            <person name="Sieber C.M.K."/>
            <person name="Emerson J.B."/>
            <person name="Anantharaman K."/>
            <person name="Thomas B.C."/>
            <person name="Malmstrom R."/>
            <person name="Stieglmeier M."/>
            <person name="Klingl A."/>
            <person name="Woyke T."/>
            <person name="Ryan C.M."/>
            <person name="Banfield J.F."/>
        </authorList>
    </citation>
    <scope>NUCLEOTIDE SEQUENCE [LARGE SCALE GENOMIC DNA]</scope>
</reference>
<sequence>MKKTKISSRLLEVPASPIRKLVPFATEAKKKGVKVYHLNIGDPDIKTPGVMVNVLKNWSTNPIAYGQSQGQPKFLESLAWYYNKIGYSFVKTNNIQVTTGGSEAISMALFSVCAPGEEVIAFEPYYANYNSYAAINGVKVVPVLTKGETGFHLPERSKIEKKIGKKTKAILICNPSNPTGTVYTKEEMEMLVLICVKNNLFLISDEVYREFVYDGKKYFSILNYMKKYPDKMVLLDSLSKRYSLCGARLGMIVSLNRDLMDGVLRIAQGRLSSGFVDQAMAEKLTEVKDSYFSAVHKEYQARRDVLYNGLKSIPGVFLEKPEGAFYTIVKLPVKNSEDFCQWLLEKYNYKNETVMVAPAAGFYGTRGMGKNEVRIAYVLNIHDLEKAIEILRHALVEYNRK</sequence>
<dbReference type="Proteomes" id="UP000230184">
    <property type="component" value="Unassembled WGS sequence"/>
</dbReference>
<proteinExistence type="inferred from homology"/>
<name>A0A2M6YV07_9BACT</name>
<dbReference type="Pfam" id="PF00155">
    <property type="entry name" value="Aminotran_1_2"/>
    <property type="match status" value="1"/>
</dbReference>
<comment type="caution">
    <text evidence="8">The sequence shown here is derived from an EMBL/GenBank/DDBJ whole genome shotgun (WGS) entry which is preliminary data.</text>
</comment>
<organism evidence="8 9">
    <name type="scientific">Candidatus Roizmanbacteria bacterium CG07_land_8_20_14_0_80_34_15</name>
    <dbReference type="NCBI Taxonomy" id="1974849"/>
    <lineage>
        <taxon>Bacteria</taxon>
        <taxon>Candidatus Roizmaniibacteriota</taxon>
    </lineage>
</organism>
<accession>A0A2M6YV07</accession>
<protein>
    <recommendedName>
        <fullName evidence="6">Aminotransferase</fullName>
        <ecNumber evidence="6">2.6.1.-</ecNumber>
    </recommendedName>
</protein>
<comment type="similarity">
    <text evidence="2 6">Belongs to the class-I pyridoxal-phosphate-dependent aminotransferase family.</text>
</comment>
<dbReference type="GO" id="GO:0030170">
    <property type="term" value="F:pyridoxal phosphate binding"/>
    <property type="evidence" value="ECO:0007669"/>
    <property type="project" value="InterPro"/>
</dbReference>
<dbReference type="Gene3D" id="3.40.640.10">
    <property type="entry name" value="Type I PLP-dependent aspartate aminotransferase-like (Major domain)"/>
    <property type="match status" value="1"/>
</dbReference>
<dbReference type="InterPro" id="IPR004839">
    <property type="entry name" value="Aminotransferase_I/II_large"/>
</dbReference>
<dbReference type="PROSITE" id="PS00105">
    <property type="entry name" value="AA_TRANSFER_CLASS_1"/>
    <property type="match status" value="1"/>
</dbReference>
<evidence type="ECO:0000256" key="1">
    <source>
        <dbReference type="ARBA" id="ARBA00001933"/>
    </source>
</evidence>
<evidence type="ECO:0000256" key="6">
    <source>
        <dbReference type="RuleBase" id="RU000481"/>
    </source>
</evidence>
<dbReference type="InterPro" id="IPR015424">
    <property type="entry name" value="PyrdxlP-dep_Trfase"/>
</dbReference>
<dbReference type="InterPro" id="IPR015421">
    <property type="entry name" value="PyrdxlP-dep_Trfase_major"/>
</dbReference>
<keyword evidence="4 6" id="KW-0808">Transferase</keyword>
<evidence type="ECO:0000256" key="5">
    <source>
        <dbReference type="ARBA" id="ARBA00022898"/>
    </source>
</evidence>
<keyword evidence="3 6" id="KW-0032">Aminotransferase</keyword>
<dbReference type="EMBL" id="PEWY01000040">
    <property type="protein sequence ID" value="PIU37329.1"/>
    <property type="molecule type" value="Genomic_DNA"/>
</dbReference>
<evidence type="ECO:0000259" key="7">
    <source>
        <dbReference type="Pfam" id="PF00155"/>
    </source>
</evidence>
<dbReference type="GO" id="GO:0006520">
    <property type="term" value="P:amino acid metabolic process"/>
    <property type="evidence" value="ECO:0007669"/>
    <property type="project" value="InterPro"/>
</dbReference>
<dbReference type="PRINTS" id="PR00753">
    <property type="entry name" value="ACCSYNTHASE"/>
</dbReference>
<dbReference type="AlphaFoldDB" id="A0A2M6YV07"/>
<dbReference type="CDD" id="cd00609">
    <property type="entry name" value="AAT_like"/>
    <property type="match status" value="1"/>
</dbReference>
<evidence type="ECO:0000256" key="3">
    <source>
        <dbReference type="ARBA" id="ARBA00022576"/>
    </source>
</evidence>
<dbReference type="InterPro" id="IPR004838">
    <property type="entry name" value="NHTrfase_class1_PyrdxlP-BS"/>
</dbReference>
<keyword evidence="5" id="KW-0663">Pyridoxal phosphate</keyword>
<evidence type="ECO:0000256" key="2">
    <source>
        <dbReference type="ARBA" id="ARBA00007441"/>
    </source>
</evidence>
<evidence type="ECO:0000313" key="8">
    <source>
        <dbReference type="EMBL" id="PIU37329.1"/>
    </source>
</evidence>
<dbReference type="NCBIfam" id="NF005744">
    <property type="entry name" value="PRK07568.1"/>
    <property type="match status" value="1"/>
</dbReference>
<dbReference type="Gene3D" id="3.90.1150.10">
    <property type="entry name" value="Aspartate Aminotransferase, domain 1"/>
    <property type="match status" value="1"/>
</dbReference>
<dbReference type="GO" id="GO:0008483">
    <property type="term" value="F:transaminase activity"/>
    <property type="evidence" value="ECO:0007669"/>
    <property type="project" value="UniProtKB-KW"/>
</dbReference>
<dbReference type="EC" id="2.6.1.-" evidence="6"/>
<dbReference type="InterPro" id="IPR015422">
    <property type="entry name" value="PyrdxlP-dep_Trfase_small"/>
</dbReference>
<evidence type="ECO:0000256" key="4">
    <source>
        <dbReference type="ARBA" id="ARBA00022679"/>
    </source>
</evidence>
<feature type="domain" description="Aminotransferase class I/classII large" evidence="7">
    <location>
        <begin position="64"/>
        <end position="389"/>
    </location>
</feature>
<gene>
    <name evidence="8" type="ORF">COT02_01445</name>
</gene>
<dbReference type="PANTHER" id="PTHR46383">
    <property type="entry name" value="ASPARTATE AMINOTRANSFERASE"/>
    <property type="match status" value="1"/>
</dbReference>